<organism evidence="2 3">
    <name type="scientific">Ophiophagus hannah</name>
    <name type="common">King cobra</name>
    <name type="synonym">Naja hannah</name>
    <dbReference type="NCBI Taxonomy" id="8665"/>
    <lineage>
        <taxon>Eukaryota</taxon>
        <taxon>Metazoa</taxon>
        <taxon>Chordata</taxon>
        <taxon>Craniata</taxon>
        <taxon>Vertebrata</taxon>
        <taxon>Euteleostomi</taxon>
        <taxon>Lepidosauria</taxon>
        <taxon>Squamata</taxon>
        <taxon>Bifurcata</taxon>
        <taxon>Unidentata</taxon>
        <taxon>Episquamata</taxon>
        <taxon>Toxicofera</taxon>
        <taxon>Serpentes</taxon>
        <taxon>Colubroidea</taxon>
        <taxon>Elapidae</taxon>
        <taxon>Elapinae</taxon>
        <taxon>Ophiophagus</taxon>
    </lineage>
</organism>
<dbReference type="AlphaFoldDB" id="V8NAW5"/>
<name>V8NAW5_OPHHA</name>
<feature type="domain" description="Peptidase M13 C-terminal" evidence="1">
    <location>
        <begin position="14"/>
        <end position="71"/>
    </location>
</feature>
<evidence type="ECO:0000313" key="3">
    <source>
        <dbReference type="Proteomes" id="UP000018936"/>
    </source>
</evidence>
<reference evidence="2 3" key="1">
    <citation type="journal article" date="2013" name="Proc. Natl. Acad. Sci. U.S.A.">
        <title>The king cobra genome reveals dynamic gene evolution and adaptation in the snake venom system.</title>
        <authorList>
            <person name="Vonk F.J."/>
            <person name="Casewell N.R."/>
            <person name="Henkel C.V."/>
            <person name="Heimberg A.M."/>
            <person name="Jansen H.J."/>
            <person name="McCleary R.J."/>
            <person name="Kerkkamp H.M."/>
            <person name="Vos R.A."/>
            <person name="Guerreiro I."/>
            <person name="Calvete J.J."/>
            <person name="Wuster W."/>
            <person name="Woods A.E."/>
            <person name="Logan J.M."/>
            <person name="Harrison R.A."/>
            <person name="Castoe T.A."/>
            <person name="de Koning A.P."/>
            <person name="Pollock D.D."/>
            <person name="Yandell M."/>
            <person name="Calderon D."/>
            <person name="Renjifo C."/>
            <person name="Currier R.B."/>
            <person name="Salgado D."/>
            <person name="Pla D."/>
            <person name="Sanz L."/>
            <person name="Hyder A.S."/>
            <person name="Ribeiro J.M."/>
            <person name="Arntzen J.W."/>
            <person name="van den Thillart G.E."/>
            <person name="Boetzer M."/>
            <person name="Pirovano W."/>
            <person name="Dirks R.P."/>
            <person name="Spaink H.P."/>
            <person name="Duboule D."/>
            <person name="McGlinn E."/>
            <person name="Kini R.M."/>
            <person name="Richardson M.K."/>
        </authorList>
    </citation>
    <scope>NUCLEOTIDE SEQUENCE</scope>
    <source>
        <tissue evidence="2">Blood</tissue>
    </source>
</reference>
<dbReference type="InterPro" id="IPR024079">
    <property type="entry name" value="MetalloPept_cat_dom_sf"/>
</dbReference>
<gene>
    <name evidence="2" type="ORF">L345_15571</name>
</gene>
<comment type="caution">
    <text evidence="2">The sequence shown here is derived from an EMBL/GenBank/DDBJ whole genome shotgun (WGS) entry which is preliminary data.</text>
</comment>
<dbReference type="PANTHER" id="PTHR11733">
    <property type="entry name" value="ZINC METALLOPROTEASE FAMILY M13 NEPRILYSIN-RELATED"/>
    <property type="match status" value="1"/>
</dbReference>
<dbReference type="GO" id="GO:0005886">
    <property type="term" value="C:plasma membrane"/>
    <property type="evidence" value="ECO:0007669"/>
    <property type="project" value="TreeGrafter"/>
</dbReference>
<evidence type="ECO:0000313" key="2">
    <source>
        <dbReference type="EMBL" id="ETE58707.1"/>
    </source>
</evidence>
<dbReference type="GO" id="GO:0016485">
    <property type="term" value="P:protein processing"/>
    <property type="evidence" value="ECO:0007669"/>
    <property type="project" value="TreeGrafter"/>
</dbReference>
<proteinExistence type="predicted"/>
<protein>
    <recommendedName>
        <fullName evidence="1">Peptidase M13 C-terminal domain-containing protein</fullName>
    </recommendedName>
</protein>
<dbReference type="SUPFAM" id="SSF55486">
    <property type="entry name" value="Metalloproteases ('zincins'), catalytic domain"/>
    <property type="match status" value="1"/>
</dbReference>
<dbReference type="GO" id="GO:0004222">
    <property type="term" value="F:metalloendopeptidase activity"/>
    <property type="evidence" value="ECO:0007669"/>
    <property type="project" value="InterPro"/>
</dbReference>
<evidence type="ECO:0000259" key="1">
    <source>
        <dbReference type="Pfam" id="PF01431"/>
    </source>
</evidence>
<dbReference type="OrthoDB" id="6475849at2759"/>
<dbReference type="EMBL" id="AZIM01006391">
    <property type="protein sequence ID" value="ETE58707.1"/>
    <property type="molecule type" value="Genomic_DNA"/>
</dbReference>
<dbReference type="MEROPS" id="M13.003"/>
<accession>V8NAW5</accession>
<sequence length="72" mass="8367">MEEQYSKYLVNGEHVWCSVRTPESSHEGLMTDPHSPDKFRVIGTLSNSRDFLEHFECPIGSFMNPGKYCEVW</sequence>
<dbReference type="Gene3D" id="3.40.390.10">
    <property type="entry name" value="Collagenase (Catalytic Domain)"/>
    <property type="match status" value="1"/>
</dbReference>
<dbReference type="PROSITE" id="PS51885">
    <property type="entry name" value="NEPRILYSIN"/>
    <property type="match status" value="1"/>
</dbReference>
<dbReference type="Proteomes" id="UP000018936">
    <property type="component" value="Unassembled WGS sequence"/>
</dbReference>
<dbReference type="InterPro" id="IPR000718">
    <property type="entry name" value="Peptidase_M13"/>
</dbReference>
<dbReference type="PANTHER" id="PTHR11733:SF127">
    <property type="entry name" value="EEF1AKMT4-ECE2 READTHROUGH TRANSCRIPT PROTEIN-RELATED"/>
    <property type="match status" value="1"/>
</dbReference>
<feature type="non-terminal residue" evidence="2">
    <location>
        <position position="1"/>
    </location>
</feature>
<keyword evidence="3" id="KW-1185">Reference proteome</keyword>
<dbReference type="InterPro" id="IPR018497">
    <property type="entry name" value="Peptidase_M13_C"/>
</dbReference>
<dbReference type="Pfam" id="PF01431">
    <property type="entry name" value="Peptidase_M13"/>
    <property type="match status" value="1"/>
</dbReference>